<feature type="domain" description="Peptidase C45 hydrolase" evidence="1">
    <location>
        <begin position="51"/>
        <end position="90"/>
    </location>
</feature>
<dbReference type="InterPro" id="IPR005079">
    <property type="entry name" value="Peptidase_C45_hydrolase"/>
</dbReference>
<accession>A0A4U2XZE7</accession>
<dbReference type="EMBL" id="SZPU01000116">
    <property type="protein sequence ID" value="TKI53398.1"/>
    <property type="molecule type" value="Genomic_DNA"/>
</dbReference>
<organism evidence="2 3">
    <name type="scientific">Lysinibacillus mangiferihumi</name>
    <dbReference type="NCBI Taxonomy" id="1130819"/>
    <lineage>
        <taxon>Bacteria</taxon>
        <taxon>Bacillati</taxon>
        <taxon>Bacillota</taxon>
        <taxon>Bacilli</taxon>
        <taxon>Bacillales</taxon>
        <taxon>Bacillaceae</taxon>
        <taxon>Lysinibacillus</taxon>
    </lineage>
</organism>
<gene>
    <name evidence="2" type="ORF">FC756_24325</name>
</gene>
<keyword evidence="3" id="KW-1185">Reference proteome</keyword>
<proteinExistence type="predicted"/>
<evidence type="ECO:0000313" key="2">
    <source>
        <dbReference type="EMBL" id="TKI53398.1"/>
    </source>
</evidence>
<protein>
    <recommendedName>
        <fullName evidence="1">Peptidase C45 hydrolase domain-containing protein</fullName>
    </recommendedName>
</protein>
<reference evidence="2 3" key="1">
    <citation type="submission" date="2019-04" db="EMBL/GenBank/DDBJ databases">
        <title>Lysinibacillus genome sequencing.</title>
        <authorList>
            <person name="Dunlap C."/>
        </authorList>
    </citation>
    <scope>NUCLEOTIDE SEQUENCE [LARGE SCALE GENOMIC DNA]</scope>
    <source>
        <strain evidence="2 3">CCTCC AB 2010389</strain>
    </source>
</reference>
<sequence>MRHVSPNLLQELKGLTFGLEQQYETIIKMYSGYNMIFPNMRCTSFVHNGKYVRNYDFSPVMYEARLVFSKRSKGYASVGFSQQIIGRLDGKRACSRAAFCQ</sequence>
<evidence type="ECO:0000313" key="3">
    <source>
        <dbReference type="Proteomes" id="UP000308744"/>
    </source>
</evidence>
<comment type="caution">
    <text evidence="2">The sequence shown here is derived from an EMBL/GenBank/DDBJ whole genome shotgun (WGS) entry which is preliminary data.</text>
</comment>
<dbReference type="AlphaFoldDB" id="A0A4U2XZE7"/>
<dbReference type="Proteomes" id="UP000308744">
    <property type="component" value="Unassembled WGS sequence"/>
</dbReference>
<evidence type="ECO:0000259" key="1">
    <source>
        <dbReference type="Pfam" id="PF03417"/>
    </source>
</evidence>
<dbReference type="Pfam" id="PF03417">
    <property type="entry name" value="AAT"/>
    <property type="match status" value="1"/>
</dbReference>
<name>A0A4U2XZE7_9BACI</name>